<dbReference type="WBParaSite" id="GPLIN_001448800">
    <property type="protein sequence ID" value="GPLIN_001448800"/>
    <property type="gene ID" value="GPLIN_001448800"/>
</dbReference>
<sequence>MASPVPNNSVDTSLLLCNPNISPKLSLRPITPRSSTASTPRRHTVFACSESKRLGRGPEVIPGETRQILSEFYVLEMD</sequence>
<dbReference type="Proteomes" id="UP000050741">
    <property type="component" value="Unassembled WGS sequence"/>
</dbReference>
<reference evidence="2" key="3">
    <citation type="submission" date="2016-06" db="UniProtKB">
        <authorList>
            <consortium name="WormBaseParasite"/>
        </authorList>
    </citation>
    <scope>IDENTIFICATION</scope>
</reference>
<proteinExistence type="predicted"/>
<accession>A0A183CNN1</accession>
<evidence type="ECO:0000313" key="1">
    <source>
        <dbReference type="Proteomes" id="UP000050741"/>
    </source>
</evidence>
<name>A0A183CNN1_GLOPA</name>
<reference evidence="1" key="1">
    <citation type="submission" date="2013-12" db="EMBL/GenBank/DDBJ databases">
        <authorList>
            <person name="Aslett M."/>
        </authorList>
    </citation>
    <scope>NUCLEOTIDE SEQUENCE [LARGE SCALE GENOMIC DNA]</scope>
    <source>
        <strain evidence="1">Lindley</strain>
    </source>
</reference>
<reference evidence="1" key="2">
    <citation type="submission" date="2014-05" db="EMBL/GenBank/DDBJ databases">
        <title>The genome and life-stage specific transcriptomes of Globodera pallida elucidate key aspects of plant parasitism by a cyst nematode.</title>
        <authorList>
            <person name="Cotton J.A."/>
            <person name="Lilley C.J."/>
            <person name="Jones L.M."/>
            <person name="Kikuchi T."/>
            <person name="Reid A.J."/>
            <person name="Thorpe P."/>
            <person name="Tsai I.J."/>
            <person name="Beasley H."/>
            <person name="Blok V."/>
            <person name="Cock P.J.A."/>
            <person name="Van den Akker S.E."/>
            <person name="Holroyd N."/>
            <person name="Hunt M."/>
            <person name="Mantelin S."/>
            <person name="Naghra H."/>
            <person name="Pain A."/>
            <person name="Palomares-Rius J.E."/>
            <person name="Zarowiecki M."/>
            <person name="Berriman M."/>
            <person name="Jones J.T."/>
            <person name="Urwin P.E."/>
        </authorList>
    </citation>
    <scope>NUCLEOTIDE SEQUENCE [LARGE SCALE GENOMIC DNA]</scope>
    <source>
        <strain evidence="1">Lindley</strain>
    </source>
</reference>
<organism evidence="1 2">
    <name type="scientific">Globodera pallida</name>
    <name type="common">Potato cyst nematode worm</name>
    <name type="synonym">Heterodera pallida</name>
    <dbReference type="NCBI Taxonomy" id="36090"/>
    <lineage>
        <taxon>Eukaryota</taxon>
        <taxon>Metazoa</taxon>
        <taxon>Ecdysozoa</taxon>
        <taxon>Nematoda</taxon>
        <taxon>Chromadorea</taxon>
        <taxon>Rhabditida</taxon>
        <taxon>Tylenchina</taxon>
        <taxon>Tylenchomorpha</taxon>
        <taxon>Tylenchoidea</taxon>
        <taxon>Heteroderidae</taxon>
        <taxon>Heteroderinae</taxon>
        <taxon>Globodera</taxon>
    </lineage>
</organism>
<protein>
    <submittedName>
        <fullName evidence="2">Uncharacterized protein</fullName>
    </submittedName>
</protein>
<dbReference type="AlphaFoldDB" id="A0A183CNN1"/>
<keyword evidence="1" id="KW-1185">Reference proteome</keyword>
<evidence type="ECO:0000313" key="2">
    <source>
        <dbReference type="WBParaSite" id="GPLIN_001448800"/>
    </source>
</evidence>